<proteinExistence type="predicted"/>
<dbReference type="PANTHER" id="PTHR33154:SF33">
    <property type="entry name" value="TRANSCRIPTIONAL REPRESSOR SDPR"/>
    <property type="match status" value="1"/>
</dbReference>
<dbReference type="InterPro" id="IPR036390">
    <property type="entry name" value="WH_DNA-bd_sf"/>
</dbReference>
<dbReference type="InterPro" id="IPR011991">
    <property type="entry name" value="ArsR-like_HTH"/>
</dbReference>
<dbReference type="GeneID" id="56076868"/>
<accession>A0A7D5T8I4</accession>
<dbReference type="SMART" id="SM00418">
    <property type="entry name" value="HTH_ARSR"/>
    <property type="match status" value="1"/>
</dbReference>
<dbReference type="InterPro" id="IPR001845">
    <property type="entry name" value="HTH_ArsR_DNA-bd_dom"/>
</dbReference>
<reference evidence="6 7" key="1">
    <citation type="submission" date="2020-07" db="EMBL/GenBank/DDBJ databases">
        <title>Halosimplex pelagicum sp. nov. and Halosimplex rubrum sp. nov., isolated from salted brown alga Laminaria, and emended description of the genus Halosimplex.</title>
        <authorList>
            <person name="Cui H."/>
        </authorList>
    </citation>
    <scope>NUCLEOTIDE SEQUENCE [LARGE SCALE GENOMIC DNA]</scope>
    <source>
        <strain evidence="6 7">R27</strain>
    </source>
</reference>
<evidence type="ECO:0000259" key="5">
    <source>
        <dbReference type="SMART" id="SM00418"/>
    </source>
</evidence>
<dbReference type="InterPro" id="IPR036388">
    <property type="entry name" value="WH-like_DNA-bd_sf"/>
</dbReference>
<keyword evidence="4" id="KW-0472">Membrane</keyword>
<dbReference type="KEGG" id="hrr:HZS55_03355"/>
<feature type="domain" description="HTH arsR-type" evidence="5">
    <location>
        <begin position="31"/>
        <end position="115"/>
    </location>
</feature>
<name>A0A7D5T8I4_9EURY</name>
<sequence length="202" mass="21432">MSGLIDRIQDRTATSDERLRVLDVEGEETDDVLDALATDTRRAVYRALFERPRTASEIADAVDTSVQNVHYHVSNLEAAGLVEPVDSRYSEKGNEMTVYGPASDPLVIVGNSEMRPRVQRTLTDVVGGIGLLGVAALLVQWGAERVARPSIGGSGAGPASPNATVGEPGSLAWVVFDVVEPGVLFFFVCLAVAALAALALDR</sequence>
<evidence type="ECO:0000313" key="6">
    <source>
        <dbReference type="EMBL" id="QLH79909.1"/>
    </source>
</evidence>
<feature type="transmembrane region" description="Helical" evidence="4">
    <location>
        <begin position="122"/>
        <end position="143"/>
    </location>
</feature>
<dbReference type="RefSeq" id="WP_179911779.1">
    <property type="nucleotide sequence ID" value="NZ_CP058910.1"/>
</dbReference>
<keyword evidence="4" id="KW-0812">Transmembrane</keyword>
<keyword evidence="2" id="KW-0238">DNA-binding</keyword>
<dbReference type="CDD" id="cd00090">
    <property type="entry name" value="HTH_ARSR"/>
    <property type="match status" value="1"/>
</dbReference>
<dbReference type="Gene3D" id="1.10.10.10">
    <property type="entry name" value="Winged helix-like DNA-binding domain superfamily/Winged helix DNA-binding domain"/>
    <property type="match status" value="1"/>
</dbReference>
<dbReference type="Pfam" id="PF24267">
    <property type="entry name" value="HVO_1552_C"/>
    <property type="match status" value="1"/>
</dbReference>
<dbReference type="Proteomes" id="UP000509667">
    <property type="component" value="Chromosome"/>
</dbReference>
<dbReference type="InterPro" id="IPR056525">
    <property type="entry name" value="HVO_1552_C"/>
</dbReference>
<keyword evidence="3" id="KW-0804">Transcription</keyword>
<dbReference type="EMBL" id="CP058910">
    <property type="protein sequence ID" value="QLH79909.1"/>
    <property type="molecule type" value="Genomic_DNA"/>
</dbReference>
<dbReference type="GO" id="GO:0003700">
    <property type="term" value="F:DNA-binding transcription factor activity"/>
    <property type="evidence" value="ECO:0007669"/>
    <property type="project" value="InterPro"/>
</dbReference>
<keyword evidence="7" id="KW-1185">Reference proteome</keyword>
<evidence type="ECO:0000256" key="3">
    <source>
        <dbReference type="ARBA" id="ARBA00023163"/>
    </source>
</evidence>
<dbReference type="GO" id="GO:0003677">
    <property type="term" value="F:DNA binding"/>
    <property type="evidence" value="ECO:0007669"/>
    <property type="project" value="UniProtKB-KW"/>
</dbReference>
<organism evidence="6 7">
    <name type="scientific">Halosimplex rubrum</name>
    <dbReference type="NCBI Taxonomy" id="869889"/>
    <lineage>
        <taxon>Archaea</taxon>
        <taxon>Methanobacteriati</taxon>
        <taxon>Methanobacteriota</taxon>
        <taxon>Stenosarchaea group</taxon>
        <taxon>Halobacteria</taxon>
        <taxon>Halobacteriales</taxon>
        <taxon>Haloarculaceae</taxon>
        <taxon>Halosimplex</taxon>
    </lineage>
</organism>
<dbReference type="SUPFAM" id="SSF46785">
    <property type="entry name" value="Winged helix' DNA-binding domain"/>
    <property type="match status" value="1"/>
</dbReference>
<dbReference type="AlphaFoldDB" id="A0A7D5T8I4"/>
<keyword evidence="4" id="KW-1133">Transmembrane helix</keyword>
<evidence type="ECO:0000256" key="1">
    <source>
        <dbReference type="ARBA" id="ARBA00023015"/>
    </source>
</evidence>
<gene>
    <name evidence="6" type="ORF">HZS55_03355</name>
</gene>
<keyword evidence="1" id="KW-0805">Transcription regulation</keyword>
<evidence type="ECO:0000256" key="2">
    <source>
        <dbReference type="ARBA" id="ARBA00023125"/>
    </source>
</evidence>
<evidence type="ECO:0000256" key="4">
    <source>
        <dbReference type="SAM" id="Phobius"/>
    </source>
</evidence>
<dbReference type="OrthoDB" id="11368at2157"/>
<dbReference type="Pfam" id="PF12840">
    <property type="entry name" value="HTH_20"/>
    <property type="match status" value="1"/>
</dbReference>
<protein>
    <submittedName>
        <fullName evidence="6">Helix-turn-helix transcriptional regulator</fullName>
    </submittedName>
</protein>
<dbReference type="PANTHER" id="PTHR33154">
    <property type="entry name" value="TRANSCRIPTIONAL REGULATOR, ARSR FAMILY"/>
    <property type="match status" value="1"/>
</dbReference>
<dbReference type="InterPro" id="IPR051081">
    <property type="entry name" value="HTH_MetalResp_TranReg"/>
</dbReference>
<evidence type="ECO:0000313" key="7">
    <source>
        <dbReference type="Proteomes" id="UP000509667"/>
    </source>
</evidence>
<feature type="transmembrane region" description="Helical" evidence="4">
    <location>
        <begin position="183"/>
        <end position="200"/>
    </location>
</feature>